<evidence type="ECO:0000256" key="3">
    <source>
        <dbReference type="ARBA" id="ARBA00010299"/>
    </source>
</evidence>
<dbReference type="InterPro" id="IPR032779">
    <property type="entry name" value="FliG_M"/>
</dbReference>
<evidence type="ECO:0000256" key="7">
    <source>
        <dbReference type="ARBA" id="ARBA00022779"/>
    </source>
</evidence>
<dbReference type="InterPro" id="IPR023087">
    <property type="entry name" value="Flg_Motor_Flig_C"/>
</dbReference>
<evidence type="ECO:0000256" key="9">
    <source>
        <dbReference type="ARBA" id="ARBA00023143"/>
    </source>
</evidence>
<dbReference type="AlphaFoldDB" id="A0A6J7JZN3"/>
<dbReference type="InterPro" id="IPR028263">
    <property type="entry name" value="FliG_N"/>
</dbReference>
<gene>
    <name evidence="13" type="ORF">UFOPK3564_03343</name>
</gene>
<dbReference type="GO" id="GO:0009425">
    <property type="term" value="C:bacterial-type flagellum basal body"/>
    <property type="evidence" value="ECO:0007669"/>
    <property type="project" value="UniProtKB-SubCell"/>
</dbReference>
<feature type="domain" description="Flagellar motor switch protein FliG middle" evidence="11">
    <location>
        <begin position="147"/>
        <end position="220"/>
    </location>
</feature>
<name>A0A6J7JZN3_9ZZZZ</name>
<proteinExistence type="inferred from homology"/>
<evidence type="ECO:0000256" key="4">
    <source>
        <dbReference type="ARBA" id="ARBA00021870"/>
    </source>
</evidence>
<dbReference type="GO" id="GO:0005886">
    <property type="term" value="C:plasma membrane"/>
    <property type="evidence" value="ECO:0007669"/>
    <property type="project" value="UniProtKB-SubCell"/>
</dbReference>
<evidence type="ECO:0000313" key="13">
    <source>
        <dbReference type="EMBL" id="CAB4948179.1"/>
    </source>
</evidence>
<dbReference type="PANTHER" id="PTHR30534:SF0">
    <property type="entry name" value="FLAGELLAR MOTOR SWITCH PROTEIN FLIG"/>
    <property type="match status" value="1"/>
</dbReference>
<dbReference type="Gene3D" id="1.10.220.30">
    <property type="match status" value="3"/>
</dbReference>
<keyword evidence="9" id="KW-0975">Bacterial flagellum</keyword>
<evidence type="ECO:0000256" key="8">
    <source>
        <dbReference type="ARBA" id="ARBA00023136"/>
    </source>
</evidence>
<comment type="subcellular location">
    <subcellularLocation>
        <location evidence="1">Bacterial flagellum basal body</location>
    </subcellularLocation>
    <subcellularLocation>
        <location evidence="2">Cell membrane</location>
        <topology evidence="2">Peripheral membrane protein</topology>
        <orientation evidence="2">Cytoplasmic side</orientation>
    </subcellularLocation>
</comment>
<dbReference type="GO" id="GO:0071973">
    <property type="term" value="P:bacterial-type flagellum-dependent cell motility"/>
    <property type="evidence" value="ECO:0007669"/>
    <property type="project" value="InterPro"/>
</dbReference>
<evidence type="ECO:0000256" key="6">
    <source>
        <dbReference type="ARBA" id="ARBA00022500"/>
    </source>
</evidence>
<dbReference type="PANTHER" id="PTHR30534">
    <property type="entry name" value="FLAGELLAR MOTOR SWITCH PROTEIN FLIG"/>
    <property type="match status" value="1"/>
</dbReference>
<dbReference type="PIRSF" id="PIRSF003161">
    <property type="entry name" value="FliG"/>
    <property type="match status" value="1"/>
</dbReference>
<protein>
    <recommendedName>
        <fullName evidence="4">Flagellar motor switch protein FliG</fullName>
    </recommendedName>
</protein>
<dbReference type="EMBL" id="CAFBMK010000313">
    <property type="protein sequence ID" value="CAB4948179.1"/>
    <property type="molecule type" value="Genomic_DNA"/>
</dbReference>
<dbReference type="NCBIfam" id="TIGR00207">
    <property type="entry name" value="fliG"/>
    <property type="match status" value="1"/>
</dbReference>
<evidence type="ECO:0000259" key="10">
    <source>
        <dbReference type="Pfam" id="PF01706"/>
    </source>
</evidence>
<evidence type="ECO:0000256" key="2">
    <source>
        <dbReference type="ARBA" id="ARBA00004413"/>
    </source>
</evidence>
<keyword evidence="7" id="KW-0283">Flagellar rotation</keyword>
<evidence type="ECO:0000259" key="11">
    <source>
        <dbReference type="Pfam" id="PF14841"/>
    </source>
</evidence>
<keyword evidence="5" id="KW-1003">Cell membrane</keyword>
<dbReference type="Pfam" id="PF01706">
    <property type="entry name" value="FliG_C"/>
    <property type="match status" value="1"/>
</dbReference>
<dbReference type="GO" id="GO:0003774">
    <property type="term" value="F:cytoskeletal motor activity"/>
    <property type="evidence" value="ECO:0007669"/>
    <property type="project" value="InterPro"/>
</dbReference>
<keyword evidence="8" id="KW-0472">Membrane</keyword>
<accession>A0A6J7JZN3</accession>
<evidence type="ECO:0000256" key="5">
    <source>
        <dbReference type="ARBA" id="ARBA00022475"/>
    </source>
</evidence>
<feature type="domain" description="Flagellar motor switch protein FliG C-terminal" evidence="10">
    <location>
        <begin position="250"/>
        <end position="356"/>
    </location>
</feature>
<evidence type="ECO:0000256" key="1">
    <source>
        <dbReference type="ARBA" id="ARBA00004117"/>
    </source>
</evidence>
<dbReference type="InterPro" id="IPR011002">
    <property type="entry name" value="FliG_a-hlx"/>
</dbReference>
<keyword evidence="6" id="KW-0145">Chemotaxis</keyword>
<sequence length="365" mass="39785">MAVTTTSPQFDDDVETVDALAVPTGPPSMAVRKPLKIAGRRKAAILLVSLGAERAADVFRHLRDEEIEALSLEMAKLGQVPAEHVEGVFEEADAMTVALRSYAEGGVDFAREVLERSLGADRAEEIIGRLASVIEKRPFEFLRRTPPEQVVAFLRAESPQTRALVIANLHARLAAQVLSVLDPEEQADIALRVARMSETSPEVVKRIEAVVRGKLANVVAADPSAAGGVQALADILNQTDRPTERNVLDALSETDAGVAEEVRRLLFVFEDVAGLDDRSIQMVLRDVDQRDLALALRGVDDAVQERMLQNLSQRGAQNIREEMEFMPPQLKRVVEEAQGRIVAAVRRLEESGALVIGRGDGTDVV</sequence>
<organism evidence="13">
    <name type="scientific">freshwater metagenome</name>
    <dbReference type="NCBI Taxonomy" id="449393"/>
    <lineage>
        <taxon>unclassified sequences</taxon>
        <taxon>metagenomes</taxon>
        <taxon>ecological metagenomes</taxon>
    </lineage>
</organism>
<dbReference type="Pfam" id="PF14841">
    <property type="entry name" value="FliG_M"/>
    <property type="match status" value="1"/>
</dbReference>
<dbReference type="GO" id="GO:0006935">
    <property type="term" value="P:chemotaxis"/>
    <property type="evidence" value="ECO:0007669"/>
    <property type="project" value="UniProtKB-KW"/>
</dbReference>
<feature type="domain" description="Flagellar motor switch protein FliG N-terminal" evidence="12">
    <location>
        <begin position="37"/>
        <end position="139"/>
    </location>
</feature>
<evidence type="ECO:0000259" key="12">
    <source>
        <dbReference type="Pfam" id="PF14842"/>
    </source>
</evidence>
<dbReference type="PRINTS" id="PR00954">
    <property type="entry name" value="FLGMOTORFLIG"/>
</dbReference>
<reference evidence="13" key="1">
    <citation type="submission" date="2020-05" db="EMBL/GenBank/DDBJ databases">
        <authorList>
            <person name="Chiriac C."/>
            <person name="Salcher M."/>
            <person name="Ghai R."/>
            <person name="Kavagutti S V."/>
        </authorList>
    </citation>
    <scope>NUCLEOTIDE SEQUENCE</scope>
</reference>
<dbReference type="SUPFAM" id="SSF48029">
    <property type="entry name" value="FliG"/>
    <property type="match status" value="2"/>
</dbReference>
<dbReference type="Pfam" id="PF14842">
    <property type="entry name" value="FliG_N"/>
    <property type="match status" value="1"/>
</dbReference>
<comment type="similarity">
    <text evidence="3">Belongs to the FliG family.</text>
</comment>
<dbReference type="InterPro" id="IPR000090">
    <property type="entry name" value="Flg_Motor_Flig"/>
</dbReference>